<reference evidence="4" key="1">
    <citation type="submission" date="2018-11" db="EMBL/GenBank/DDBJ databases">
        <authorList>
            <person name="Alioto T."/>
            <person name="Alioto T."/>
        </authorList>
    </citation>
    <scope>NUCLEOTIDE SEQUENCE</scope>
</reference>
<evidence type="ECO:0000256" key="3">
    <source>
        <dbReference type="SAM" id="SignalP"/>
    </source>
</evidence>
<feature type="compositionally biased region" description="Polar residues" evidence="1">
    <location>
        <begin position="146"/>
        <end position="156"/>
    </location>
</feature>
<evidence type="ECO:0000313" key="5">
    <source>
        <dbReference type="Proteomes" id="UP000596742"/>
    </source>
</evidence>
<evidence type="ECO:0000256" key="1">
    <source>
        <dbReference type="SAM" id="MobiDB-lite"/>
    </source>
</evidence>
<name>A0A8B6F316_MYTGA</name>
<sequence length="208" mass="23620">MEVTHLFIVICLSYIEEISCSCGGKSDGSQSESCWYTFWYIWVALALFVAVLITIMVFYYKHKSRHRTRVRRLSAARPQNPPPYSVPSQLPPSYDDAIKDSLPVPPGYVTDYRLISQYHNNRGQSDVSTISYPPSYIEGPVPQPPRQQLASQPRPTRNSVNPQRQQQPPPGNQVPPQSQQAQTGRVHGQSQRQHVPTRVTQPQQPTPR</sequence>
<accession>A0A8B6F316</accession>
<dbReference type="OrthoDB" id="6097279at2759"/>
<proteinExistence type="predicted"/>
<dbReference type="EMBL" id="UYJE01006195">
    <property type="protein sequence ID" value="VDI43817.1"/>
    <property type="molecule type" value="Genomic_DNA"/>
</dbReference>
<keyword evidence="5" id="KW-1185">Reference proteome</keyword>
<feature type="region of interest" description="Disordered" evidence="1">
    <location>
        <begin position="123"/>
        <end position="208"/>
    </location>
</feature>
<gene>
    <name evidence="4" type="ORF">MGAL_10B085662</name>
</gene>
<feature type="compositionally biased region" description="Low complexity" evidence="1">
    <location>
        <begin position="196"/>
        <end position="208"/>
    </location>
</feature>
<protein>
    <recommendedName>
        <fullName evidence="6">Vesicular, overexpressed in cancer, prosurvival protein 1</fullName>
    </recommendedName>
</protein>
<keyword evidence="2" id="KW-1133">Transmembrane helix</keyword>
<dbReference type="Proteomes" id="UP000596742">
    <property type="component" value="Unassembled WGS sequence"/>
</dbReference>
<feature type="signal peptide" evidence="3">
    <location>
        <begin position="1"/>
        <end position="20"/>
    </location>
</feature>
<evidence type="ECO:0000256" key="2">
    <source>
        <dbReference type="SAM" id="Phobius"/>
    </source>
</evidence>
<keyword evidence="2" id="KW-0472">Membrane</keyword>
<comment type="caution">
    <text evidence="4">The sequence shown here is derived from an EMBL/GenBank/DDBJ whole genome shotgun (WGS) entry which is preliminary data.</text>
</comment>
<evidence type="ECO:0008006" key="6">
    <source>
        <dbReference type="Google" id="ProtNLM"/>
    </source>
</evidence>
<feature type="compositionally biased region" description="Low complexity" evidence="1">
    <location>
        <begin position="157"/>
        <end position="166"/>
    </location>
</feature>
<organism evidence="4 5">
    <name type="scientific">Mytilus galloprovincialis</name>
    <name type="common">Mediterranean mussel</name>
    <dbReference type="NCBI Taxonomy" id="29158"/>
    <lineage>
        <taxon>Eukaryota</taxon>
        <taxon>Metazoa</taxon>
        <taxon>Spiralia</taxon>
        <taxon>Lophotrochozoa</taxon>
        <taxon>Mollusca</taxon>
        <taxon>Bivalvia</taxon>
        <taxon>Autobranchia</taxon>
        <taxon>Pteriomorphia</taxon>
        <taxon>Mytilida</taxon>
        <taxon>Mytiloidea</taxon>
        <taxon>Mytilidae</taxon>
        <taxon>Mytilinae</taxon>
        <taxon>Mytilus</taxon>
    </lineage>
</organism>
<feature type="region of interest" description="Disordered" evidence="1">
    <location>
        <begin position="71"/>
        <end position="97"/>
    </location>
</feature>
<keyword evidence="2" id="KW-0812">Transmembrane</keyword>
<keyword evidence="3" id="KW-0732">Signal</keyword>
<feature type="compositionally biased region" description="Polar residues" evidence="1">
    <location>
        <begin position="123"/>
        <end position="132"/>
    </location>
</feature>
<evidence type="ECO:0000313" key="4">
    <source>
        <dbReference type="EMBL" id="VDI43817.1"/>
    </source>
</evidence>
<feature type="transmembrane region" description="Helical" evidence="2">
    <location>
        <begin position="39"/>
        <end position="60"/>
    </location>
</feature>
<feature type="chain" id="PRO_5032925338" description="Vesicular, overexpressed in cancer, prosurvival protein 1" evidence="3">
    <location>
        <begin position="21"/>
        <end position="208"/>
    </location>
</feature>
<dbReference type="AlphaFoldDB" id="A0A8B6F316"/>